<gene>
    <name evidence="1" type="ORF">SAMN05216268_11958</name>
</gene>
<reference evidence="2" key="1">
    <citation type="submission" date="2016-11" db="EMBL/GenBank/DDBJ databases">
        <authorList>
            <person name="Jaros S."/>
            <person name="Januszkiewicz K."/>
            <person name="Wedrychowicz H."/>
        </authorList>
    </citation>
    <scope>NUCLEOTIDE SEQUENCE [LARGE SCALE GENOMIC DNA]</scope>
    <source>
        <strain evidence="2">CGMCC 4.3555</strain>
    </source>
</reference>
<dbReference type="AlphaFoldDB" id="A0A9X8QYG5"/>
<comment type="caution">
    <text evidence="1">The sequence shown here is derived from an EMBL/GenBank/DDBJ whole genome shotgun (WGS) entry which is preliminary data.</text>
</comment>
<sequence length="57" mass="6159">MLCPLIPLIAVIRNRPGSEASHVELFGTSKLPDNTVPYNAYGIAHYLKGEALSLHGL</sequence>
<evidence type="ECO:0000313" key="1">
    <source>
        <dbReference type="EMBL" id="SHN08059.1"/>
    </source>
</evidence>
<dbReference type="EMBL" id="FRBK01000019">
    <property type="protein sequence ID" value="SHN08059.1"/>
    <property type="molecule type" value="Genomic_DNA"/>
</dbReference>
<protein>
    <submittedName>
        <fullName evidence="1">Uncharacterized protein</fullName>
    </submittedName>
</protein>
<name>A0A9X8QYG5_9ACTN</name>
<accession>A0A9X8QYG5</accession>
<dbReference type="Proteomes" id="UP000184388">
    <property type="component" value="Unassembled WGS sequence"/>
</dbReference>
<evidence type="ECO:0000313" key="2">
    <source>
        <dbReference type="Proteomes" id="UP000184388"/>
    </source>
</evidence>
<proteinExistence type="predicted"/>
<organism evidence="1 2">
    <name type="scientific">Streptomyces yunnanensis</name>
    <dbReference type="NCBI Taxonomy" id="156453"/>
    <lineage>
        <taxon>Bacteria</taxon>
        <taxon>Bacillati</taxon>
        <taxon>Actinomycetota</taxon>
        <taxon>Actinomycetes</taxon>
        <taxon>Kitasatosporales</taxon>
        <taxon>Streptomycetaceae</taxon>
        <taxon>Streptomyces</taxon>
    </lineage>
</organism>